<reference evidence="1 2" key="1">
    <citation type="submission" date="2015-09" db="EMBL/GenBank/DDBJ databases">
        <title>Trachymyrmex cornetzi WGS genome.</title>
        <authorList>
            <person name="Nygaard S."/>
            <person name="Hu H."/>
            <person name="Boomsma J."/>
            <person name="Zhang G."/>
        </authorList>
    </citation>
    <scope>NUCLEOTIDE SEQUENCE [LARGE SCALE GENOMIC DNA]</scope>
    <source>
        <strain evidence="1">Tcor2-1</strain>
        <tissue evidence="1">Whole body</tissue>
    </source>
</reference>
<evidence type="ECO:0008006" key="3">
    <source>
        <dbReference type="Google" id="ProtNLM"/>
    </source>
</evidence>
<proteinExistence type="predicted"/>
<dbReference type="PANTHER" id="PTHR47331">
    <property type="entry name" value="PHD-TYPE DOMAIN-CONTAINING PROTEIN"/>
    <property type="match status" value="1"/>
</dbReference>
<dbReference type="AlphaFoldDB" id="A0A151JAU3"/>
<evidence type="ECO:0000313" key="1">
    <source>
        <dbReference type="EMBL" id="KYN22234.1"/>
    </source>
</evidence>
<dbReference type="InterPro" id="IPR043128">
    <property type="entry name" value="Rev_trsase/Diguanyl_cyclase"/>
</dbReference>
<name>A0A151JAU3_9HYME</name>
<dbReference type="PANTHER" id="PTHR47331:SF5">
    <property type="entry name" value="RIBONUCLEASE H"/>
    <property type="match status" value="1"/>
</dbReference>
<dbReference type="STRING" id="471704.A0A151JAU3"/>
<gene>
    <name evidence="1" type="ORF">ALC57_05371</name>
</gene>
<dbReference type="GO" id="GO:0071897">
    <property type="term" value="P:DNA biosynthetic process"/>
    <property type="evidence" value="ECO:0007669"/>
    <property type="project" value="UniProtKB-ARBA"/>
</dbReference>
<accession>A0A151JAU3</accession>
<dbReference type="Proteomes" id="UP000078492">
    <property type="component" value="Unassembled WGS sequence"/>
</dbReference>
<keyword evidence="2" id="KW-1185">Reference proteome</keyword>
<dbReference type="Gene3D" id="3.10.10.10">
    <property type="entry name" value="HIV Type 1 Reverse Transcriptase, subunit A, domain 1"/>
    <property type="match status" value="1"/>
</dbReference>
<evidence type="ECO:0000313" key="2">
    <source>
        <dbReference type="Proteomes" id="UP000078492"/>
    </source>
</evidence>
<organism evidence="1 2">
    <name type="scientific">Trachymyrmex cornetzi</name>
    <dbReference type="NCBI Taxonomy" id="471704"/>
    <lineage>
        <taxon>Eukaryota</taxon>
        <taxon>Metazoa</taxon>
        <taxon>Ecdysozoa</taxon>
        <taxon>Arthropoda</taxon>
        <taxon>Hexapoda</taxon>
        <taxon>Insecta</taxon>
        <taxon>Pterygota</taxon>
        <taxon>Neoptera</taxon>
        <taxon>Endopterygota</taxon>
        <taxon>Hymenoptera</taxon>
        <taxon>Apocrita</taxon>
        <taxon>Aculeata</taxon>
        <taxon>Formicoidea</taxon>
        <taxon>Formicidae</taxon>
        <taxon>Myrmicinae</taxon>
        <taxon>Trachymyrmex</taxon>
    </lineage>
</organism>
<dbReference type="EMBL" id="KQ979217">
    <property type="protein sequence ID" value="KYN22234.1"/>
    <property type="molecule type" value="Genomic_DNA"/>
</dbReference>
<protein>
    <recommendedName>
        <fullName evidence="3">Peptidase aspartic putative domain-containing protein</fullName>
    </recommendedName>
</protein>
<dbReference type="Pfam" id="PF03564">
    <property type="entry name" value="DUF1759"/>
    <property type="match status" value="1"/>
</dbReference>
<sequence>MDKLKSSQKIIRSSFTKAYNVFQDEMQRPSPNLTKLQTQFALIRDKAIELTELSHKIRDGMISANEQEETLTKELEIADEYATKYHQAKIELNDIMEVKATPTPSSQPAIVTYQESIRTLKLPKIELRKFGGEIKDWLSFWSTFQKIHEDATFSREDKFHYLLQSTVKDSRAFEVVNSFPPTADNYEKAIDSLKSRFGKKDLLIEFYVRELLKLVLNKNKNISLISIYDKLETHLRALESLGVTTDMCAAMLFPLVESSLPEEILRTWQRAITTRDVSATNITAKDRLMHLMAFLGKEVESEERIHMAKTCFETTNDPAKNKKKTKSDKDQDIVTAAGLLTMKETSPPKCLFCEESHDSLHCKKARSMSMEQRVTLIKNKHGFNEVSTSLANINLNTKVFLPLLKVRLRGPTGTINVRAIIDTGSHKSYILSRGAEEVGYKIIGEQTMIHLLFGGARTKPKNHQAYRIYLEHLDGSYKCDFIAFQQQIICLNTPKSNCKLWKDTLENNKVQLSDNREGDEFITILIGADVAGRLFTGKILQVDDNVTAIETKLGWTLMGKNLIDNTKEDTTLMIISMMAENGEVSNLWKLDTLGIIDPIESETKEVRQEVKTLFRNTTKINDEGRYEVLLPWKVNHPVLQDNREIAEKRLKSSTKKLRQENLYEDYEAVFNDWLSEGIIERVPESEVGDRGYYLPHRHVVKEKSTTRIRPGFDASAKTKTSPSLNQCLETGPNLLELIPAILHRFRERKIGVTADIAKAFLQISITQSDRDVLRFLWWDTQGNIITYRHRRVVFGVSSSPFLLAGTIELHIERSSNTTNSTTREAICKKLAKSFYVDDCITSVDSHADLQTFQKEATSLMNEAK</sequence>
<dbReference type="InterPro" id="IPR043502">
    <property type="entry name" value="DNA/RNA_pol_sf"/>
</dbReference>
<dbReference type="SUPFAM" id="SSF56672">
    <property type="entry name" value="DNA/RNA polymerases"/>
    <property type="match status" value="1"/>
</dbReference>
<dbReference type="Gene3D" id="3.30.70.270">
    <property type="match status" value="1"/>
</dbReference>
<dbReference type="InterPro" id="IPR005312">
    <property type="entry name" value="DUF1759"/>
</dbReference>